<dbReference type="GO" id="GO:0003746">
    <property type="term" value="F:translation elongation factor activity"/>
    <property type="evidence" value="ECO:0007669"/>
    <property type="project" value="UniProtKB-KW"/>
</dbReference>
<evidence type="ECO:0000313" key="7">
    <source>
        <dbReference type="Proteomes" id="UP000183940"/>
    </source>
</evidence>
<dbReference type="EMBL" id="MLAW01000020">
    <property type="protein sequence ID" value="OJJ25209.1"/>
    <property type="molecule type" value="Genomic_DNA"/>
</dbReference>
<dbReference type="InterPro" id="IPR009001">
    <property type="entry name" value="Transl_elong_EF1A/Init_IF2_C"/>
</dbReference>
<proteinExistence type="predicted"/>
<evidence type="ECO:0000256" key="1">
    <source>
        <dbReference type="ARBA" id="ARBA00022741"/>
    </source>
</evidence>
<evidence type="ECO:0000256" key="3">
    <source>
        <dbReference type="ARBA" id="ARBA00022917"/>
    </source>
</evidence>
<evidence type="ECO:0000259" key="5">
    <source>
        <dbReference type="Pfam" id="PF03143"/>
    </source>
</evidence>
<dbReference type="Proteomes" id="UP000183940">
    <property type="component" value="Unassembled WGS sequence"/>
</dbReference>
<dbReference type="SUPFAM" id="SSF50465">
    <property type="entry name" value="EF-Tu/eEF-1alpha/eIF2-gamma C-terminal domain"/>
    <property type="match status" value="1"/>
</dbReference>
<comment type="caution">
    <text evidence="6">The sequence shown here is derived from an EMBL/GenBank/DDBJ whole genome shotgun (WGS) entry which is preliminary data.</text>
</comment>
<accession>A0A1L9QRE0</accession>
<dbReference type="InterPro" id="IPR004160">
    <property type="entry name" value="Transl_elong_EFTu/EF1A_C"/>
</dbReference>
<gene>
    <name evidence="6" type="ORF">BI308_12745</name>
</gene>
<evidence type="ECO:0000313" key="6">
    <source>
        <dbReference type="EMBL" id="OJJ25209.1"/>
    </source>
</evidence>
<dbReference type="STRING" id="1925591.BI308_12745"/>
<dbReference type="Pfam" id="PF03143">
    <property type="entry name" value="GTP_EFTU_D3"/>
    <property type="match status" value="1"/>
</dbReference>
<organism evidence="6 7">
    <name type="scientific">Roseofilum reptotaenium AO1-A</name>
    <dbReference type="NCBI Taxonomy" id="1925591"/>
    <lineage>
        <taxon>Bacteria</taxon>
        <taxon>Bacillati</taxon>
        <taxon>Cyanobacteriota</taxon>
        <taxon>Cyanophyceae</taxon>
        <taxon>Desertifilales</taxon>
        <taxon>Desertifilaceae</taxon>
        <taxon>Roseofilum</taxon>
    </lineage>
</organism>
<dbReference type="GO" id="GO:0005525">
    <property type="term" value="F:GTP binding"/>
    <property type="evidence" value="ECO:0007669"/>
    <property type="project" value="UniProtKB-KW"/>
</dbReference>
<keyword evidence="4" id="KW-0342">GTP-binding</keyword>
<name>A0A1L9QRE0_9CYAN</name>
<dbReference type="AlphaFoldDB" id="A0A1L9QRE0"/>
<reference evidence="6" key="1">
    <citation type="submission" date="2016-10" db="EMBL/GenBank/DDBJ databases">
        <title>CRISPR-Cas defence system in Roseofilum reptotaenium: evidence of a bacteriophage-cyanobacterium arms race in the coral black band disease.</title>
        <authorList>
            <person name="Buerger P."/>
            <person name="Wood-Charlson E.M."/>
            <person name="Weynberg K.D."/>
            <person name="Willis B."/>
            <person name="Van Oppen M.J."/>
        </authorList>
    </citation>
    <scope>NUCLEOTIDE SEQUENCE [LARGE SCALE GENOMIC DNA]</scope>
    <source>
        <strain evidence="6">AO1-A</strain>
    </source>
</reference>
<evidence type="ECO:0000256" key="2">
    <source>
        <dbReference type="ARBA" id="ARBA00022768"/>
    </source>
</evidence>
<keyword evidence="2" id="KW-0251">Elongation factor</keyword>
<evidence type="ECO:0000256" key="4">
    <source>
        <dbReference type="ARBA" id="ARBA00023134"/>
    </source>
</evidence>
<protein>
    <recommendedName>
        <fullName evidence="5">Translation elongation factor EFTu/EF1A C-terminal domain-containing protein</fullName>
    </recommendedName>
</protein>
<dbReference type="Gene3D" id="2.40.30.10">
    <property type="entry name" value="Translation factors"/>
    <property type="match status" value="1"/>
</dbReference>
<feature type="domain" description="Translation elongation factor EFTu/EF1A C-terminal" evidence="5">
    <location>
        <begin position="11"/>
        <end position="107"/>
    </location>
</feature>
<keyword evidence="1" id="KW-0547">Nucleotide-binding</keyword>
<keyword evidence="3" id="KW-0648">Protein biosynthesis</keyword>
<sequence length="115" mass="12871">MQNFQSVSDHQLEGMVLMIPTKYGGRKAYVYSGYRGQFFWQINNESCADWLARFYFENDPLKPGESSNVKIQLAGTIMELGRKTGMPAGRQFGLREGSRIIGVGVITASLYPAPQ</sequence>
<keyword evidence="7" id="KW-1185">Reference proteome</keyword>